<dbReference type="EMBL" id="CP001098">
    <property type="protein sequence ID" value="ACL70872.1"/>
    <property type="molecule type" value="Genomic_DNA"/>
</dbReference>
<dbReference type="InterPro" id="IPR016188">
    <property type="entry name" value="PurM-like_N"/>
</dbReference>
<dbReference type="CDD" id="cd06061">
    <property type="entry name" value="PurM-like1"/>
    <property type="match status" value="1"/>
</dbReference>
<dbReference type="SUPFAM" id="SSF55326">
    <property type="entry name" value="PurM N-terminal domain-like"/>
    <property type="match status" value="1"/>
</dbReference>
<feature type="domain" description="PurM-like C-terminal" evidence="3">
    <location>
        <begin position="151"/>
        <end position="302"/>
    </location>
</feature>
<feature type="domain" description="PurM-like N-terminal" evidence="2">
    <location>
        <begin position="33"/>
        <end position="138"/>
    </location>
</feature>
<dbReference type="Pfam" id="PF00586">
    <property type="entry name" value="AIRS"/>
    <property type="match status" value="1"/>
</dbReference>
<evidence type="ECO:0000313" key="5">
    <source>
        <dbReference type="Proteomes" id="UP000000719"/>
    </source>
</evidence>
<dbReference type="AlphaFoldDB" id="B8D020"/>
<evidence type="ECO:0000259" key="2">
    <source>
        <dbReference type="Pfam" id="PF00586"/>
    </source>
</evidence>
<protein>
    <submittedName>
        <fullName evidence="4">AIR synthase related protein domain protein</fullName>
    </submittedName>
</protein>
<dbReference type="Gene3D" id="3.90.650.10">
    <property type="entry name" value="PurM-like C-terminal domain"/>
    <property type="match status" value="1"/>
</dbReference>
<accession>B8D020</accession>
<sequence>MKIGKIPKNKLESLIINKIKYHHKDVLVHSGIGEDSAVVDFGDEVLVISSDPITGAVNKAGYLAVHVACNDLASCGARPVGIQVVLLLPPATEEIMVGNIMEEITRAAASIEVEVIGGHTEILSKVTEPIITVTAIGKAPRDKYITTGGARPGDELIITKGLGIEGTFILASDYAELLKDRGVPPEIIERGQEYISKLSVLEEGLIGAGLGVHAMHDITEGGLYGALDEMVTASKAGFRIKRSQFPVNPETDIICKALDLDPAGLISSGSMLIAAPDGGKLVDKLARAGIKASIIGEITEEGCLIEDENGEFEELSGEIKDELWSFMEKINILLDGCLKFQYNITIRI</sequence>
<dbReference type="InterPro" id="IPR010918">
    <property type="entry name" value="PurM-like_C_dom"/>
</dbReference>
<dbReference type="Pfam" id="PF02769">
    <property type="entry name" value="AIRS_C"/>
    <property type="match status" value="1"/>
</dbReference>
<keyword evidence="5" id="KW-1185">Reference proteome</keyword>
<evidence type="ECO:0000256" key="1">
    <source>
        <dbReference type="ARBA" id="ARBA00006243"/>
    </source>
</evidence>
<name>B8D020_HALOH</name>
<dbReference type="InterPro" id="IPR036676">
    <property type="entry name" value="PurM-like_C_sf"/>
</dbReference>
<dbReference type="PANTHER" id="PTHR30303:SF4">
    <property type="entry name" value="HYDROGENASE EXPRESSION_FORMATION PROTEIN HYPE"/>
    <property type="match status" value="1"/>
</dbReference>
<dbReference type="InterPro" id="IPR036921">
    <property type="entry name" value="PurM-like_N_sf"/>
</dbReference>
<dbReference type="SUPFAM" id="SSF56042">
    <property type="entry name" value="PurM C-terminal domain-like"/>
    <property type="match status" value="1"/>
</dbReference>
<comment type="similarity">
    <text evidence="1">Belongs to the HypE family.</text>
</comment>
<dbReference type="PIRSF" id="PIRSF005644">
    <property type="entry name" value="Hdrgns_mtr_HypE"/>
    <property type="match status" value="1"/>
</dbReference>
<evidence type="ECO:0000313" key="4">
    <source>
        <dbReference type="EMBL" id="ACL70872.1"/>
    </source>
</evidence>
<dbReference type="Gene3D" id="3.30.1330.10">
    <property type="entry name" value="PurM-like, N-terminal domain"/>
    <property type="match status" value="1"/>
</dbReference>
<dbReference type="GO" id="GO:0051604">
    <property type="term" value="P:protein maturation"/>
    <property type="evidence" value="ECO:0007669"/>
    <property type="project" value="TreeGrafter"/>
</dbReference>
<dbReference type="KEGG" id="hor:Hore_21270"/>
<dbReference type="eggNOG" id="COG0309">
    <property type="taxonomic scope" value="Bacteria"/>
</dbReference>
<evidence type="ECO:0000259" key="3">
    <source>
        <dbReference type="Pfam" id="PF02769"/>
    </source>
</evidence>
<dbReference type="PANTHER" id="PTHR30303">
    <property type="entry name" value="HYDROGENASE ISOENZYMES FORMATION PROTEIN HYPE"/>
    <property type="match status" value="1"/>
</dbReference>
<reference evidence="4 5" key="1">
    <citation type="journal article" date="2009" name="PLoS ONE">
        <title>Genome analysis of the anaerobic thermohalophilic bacterium Halothermothrix orenii.</title>
        <authorList>
            <person name="Mavromatis K."/>
            <person name="Ivanova N."/>
            <person name="Anderson I."/>
            <person name="Lykidis A."/>
            <person name="Hooper S.D."/>
            <person name="Sun H."/>
            <person name="Kunin V."/>
            <person name="Lapidus A."/>
            <person name="Hugenholtz P."/>
            <person name="Patel B."/>
            <person name="Kyrpides N.C."/>
        </authorList>
    </citation>
    <scope>NUCLEOTIDE SEQUENCE [LARGE SCALE GENOMIC DNA]</scope>
    <source>
        <strain evidence="5">H 168 / OCM 544 / DSM 9562</strain>
    </source>
</reference>
<dbReference type="HOGENOM" id="CLU_041631_0_0_9"/>
<dbReference type="RefSeq" id="WP_015923841.1">
    <property type="nucleotide sequence ID" value="NC_011899.1"/>
</dbReference>
<dbReference type="InterPro" id="IPR011854">
    <property type="entry name" value="HypE"/>
</dbReference>
<organism evidence="4 5">
    <name type="scientific">Halothermothrix orenii (strain H 168 / OCM 544 / DSM 9562)</name>
    <dbReference type="NCBI Taxonomy" id="373903"/>
    <lineage>
        <taxon>Bacteria</taxon>
        <taxon>Bacillati</taxon>
        <taxon>Bacillota</taxon>
        <taxon>Clostridia</taxon>
        <taxon>Halanaerobiales</taxon>
        <taxon>Halothermotrichaceae</taxon>
        <taxon>Halothermothrix</taxon>
    </lineage>
</organism>
<gene>
    <name evidence="4" type="ordered locus">Hore_21270</name>
</gene>
<proteinExistence type="inferred from homology"/>
<dbReference type="Proteomes" id="UP000000719">
    <property type="component" value="Chromosome"/>
</dbReference>
<dbReference type="STRING" id="373903.Hore_21270"/>